<dbReference type="SUPFAM" id="SSF56672">
    <property type="entry name" value="DNA/RNA polymerases"/>
    <property type="match status" value="1"/>
</dbReference>
<name>A0AAP0HBU4_9ASTR</name>
<proteinExistence type="predicted"/>
<organism evidence="2 3">
    <name type="scientific">Deinandra increscens subsp. villosa</name>
    <dbReference type="NCBI Taxonomy" id="3103831"/>
    <lineage>
        <taxon>Eukaryota</taxon>
        <taxon>Viridiplantae</taxon>
        <taxon>Streptophyta</taxon>
        <taxon>Embryophyta</taxon>
        <taxon>Tracheophyta</taxon>
        <taxon>Spermatophyta</taxon>
        <taxon>Magnoliopsida</taxon>
        <taxon>eudicotyledons</taxon>
        <taxon>Gunneridae</taxon>
        <taxon>Pentapetalae</taxon>
        <taxon>asterids</taxon>
        <taxon>campanulids</taxon>
        <taxon>Asterales</taxon>
        <taxon>Asteraceae</taxon>
        <taxon>Asteroideae</taxon>
        <taxon>Heliantheae alliance</taxon>
        <taxon>Madieae</taxon>
        <taxon>Madiinae</taxon>
        <taxon>Deinandra</taxon>
    </lineage>
</organism>
<sequence>MTTRSRDNTRTPRVFPDFVTFHASTPPTTEPRTYTQAQKYTEWCNAMQTEIDALHSAQTWVLVPPPSTTNVVGCKWVFRIKRHADGSVSRYKARLVAKGYHQTEGIDYTDTFSPVVKPTTIRLVLSLAFSLGWGIRQVDVNNAFLHGDLSETVYMAQPPGFIDPTYPHHVCLLKKAIYGLKQAPRAWFSKLSNTLLEFGFTQCVSDTSLFIYCHQSVTCYMLVYVDDVIITGNSPEFVSEVVSRLHSRFALKDLGIISNFLGIEATTHNNVLHLSQQRYLLELLQRTGLSQCKPLSTPVSSGQQLSKHTGVLLPDPSEYRSTVGALQYLVLTRPEIAYAVNKASQFLQNPTDRHWIAVKRILRYLKGTITHGLCIRRSRNLTLHAYADADWAGCPDDRRSTTGYCVFLGPNLISWSSKKQHTVARSSTESEYRALAHTAAELRWIMSLLSELRVSLSFPPTLWCDNIGATYLAANPILHQRTKHLEIDLHFIRDMVLSRTLTVKYVSTNSQFADVLTKGLMADRFNDLRIKLSVLPAASLEGAC</sequence>
<evidence type="ECO:0000259" key="1">
    <source>
        <dbReference type="Pfam" id="PF07727"/>
    </source>
</evidence>
<keyword evidence="3" id="KW-1185">Reference proteome</keyword>
<dbReference type="PANTHER" id="PTHR11439">
    <property type="entry name" value="GAG-POL-RELATED RETROTRANSPOSON"/>
    <property type="match status" value="1"/>
</dbReference>
<dbReference type="CDD" id="cd09272">
    <property type="entry name" value="RNase_HI_RT_Ty1"/>
    <property type="match status" value="1"/>
</dbReference>
<dbReference type="InterPro" id="IPR013103">
    <property type="entry name" value="RVT_2"/>
</dbReference>
<feature type="domain" description="Reverse transcriptase Ty1/copia-type" evidence="1">
    <location>
        <begin position="58"/>
        <end position="299"/>
    </location>
</feature>
<evidence type="ECO:0000313" key="2">
    <source>
        <dbReference type="EMBL" id="KAK9078942.1"/>
    </source>
</evidence>
<evidence type="ECO:0000313" key="3">
    <source>
        <dbReference type="Proteomes" id="UP001408789"/>
    </source>
</evidence>
<dbReference type="EMBL" id="JBCNJP010000006">
    <property type="protein sequence ID" value="KAK9078942.1"/>
    <property type="molecule type" value="Genomic_DNA"/>
</dbReference>
<dbReference type="Proteomes" id="UP001408789">
    <property type="component" value="Unassembled WGS sequence"/>
</dbReference>
<dbReference type="PANTHER" id="PTHR11439:SF500">
    <property type="entry name" value="RNA-DIRECTED DNA POLYMERASE"/>
    <property type="match status" value="1"/>
</dbReference>
<gene>
    <name evidence="2" type="ORF">SSX86_003001</name>
</gene>
<dbReference type="Pfam" id="PF07727">
    <property type="entry name" value="RVT_2"/>
    <property type="match status" value="1"/>
</dbReference>
<dbReference type="AlphaFoldDB" id="A0AAP0HBU4"/>
<reference evidence="2 3" key="1">
    <citation type="submission" date="2024-04" db="EMBL/GenBank/DDBJ databases">
        <title>The reference genome of an endangered Asteraceae, Deinandra increscens subsp. villosa, native to the Central Coast of California.</title>
        <authorList>
            <person name="Guilliams M."/>
            <person name="Hasenstab-Lehman K."/>
            <person name="Meyer R."/>
            <person name="Mcevoy S."/>
        </authorList>
    </citation>
    <scope>NUCLEOTIDE SEQUENCE [LARGE SCALE GENOMIC DNA]</scope>
    <source>
        <tissue evidence="2">Leaf</tissue>
    </source>
</reference>
<dbReference type="InterPro" id="IPR043502">
    <property type="entry name" value="DNA/RNA_pol_sf"/>
</dbReference>
<protein>
    <recommendedName>
        <fullName evidence="1">Reverse transcriptase Ty1/copia-type domain-containing protein</fullName>
    </recommendedName>
</protein>
<comment type="caution">
    <text evidence="2">The sequence shown here is derived from an EMBL/GenBank/DDBJ whole genome shotgun (WGS) entry which is preliminary data.</text>
</comment>
<accession>A0AAP0HBU4</accession>